<dbReference type="InterPro" id="IPR027620">
    <property type="entry name" value="Cas12a"/>
</dbReference>
<feature type="region of interest" description="Binds DNA in crRNA-target DNA heteroduplex" evidence="2">
    <location>
        <begin position="271"/>
        <end position="275"/>
    </location>
</feature>
<evidence type="ECO:0000259" key="5">
    <source>
        <dbReference type="Pfam" id="PF18510"/>
    </source>
</evidence>
<protein>
    <submittedName>
        <fullName evidence="9 10">CRISPR-associated protein Cpf1</fullName>
    </submittedName>
</protein>
<feature type="domain" description="Cas12a REC1" evidence="4">
    <location>
        <begin position="49"/>
        <end position="300"/>
    </location>
</feature>
<dbReference type="Pfam" id="PF18510">
    <property type="entry name" value="NUC"/>
    <property type="match status" value="1"/>
</dbReference>
<feature type="active site" description="For DNase activity of RuvC domain" evidence="1">
    <location>
        <position position="960"/>
    </location>
</feature>
<evidence type="ECO:0000313" key="9">
    <source>
        <dbReference type="EMBL" id="MBB5218291.1"/>
    </source>
</evidence>
<reference evidence="9 11" key="2">
    <citation type="submission" date="2020-08" db="EMBL/GenBank/DDBJ databases">
        <title>Genomic Encyclopedia of Type Strains, Phase IV (KMG-IV): sequencing the most valuable type-strain genomes for metagenomic binning, comparative biology and taxonomic classification.</title>
        <authorList>
            <person name="Goeker M."/>
        </authorList>
    </citation>
    <scope>NUCLEOTIDE SEQUENCE [LARGE SCALE GENOMIC DNA]</scope>
    <source>
        <strain evidence="9 11">DSM 103679</strain>
    </source>
</reference>
<evidence type="ECO:0000256" key="3">
    <source>
        <dbReference type="PIRSR" id="PIRSR627620-3"/>
    </source>
</evidence>
<dbReference type="InterPro" id="IPR040882">
    <property type="entry name" value="Cas12a_NUC"/>
</dbReference>
<feature type="region of interest" description="Binds crRNA in crRNA-target DNA heteroduplex" evidence="2">
    <location>
        <begin position="298"/>
        <end position="301"/>
    </location>
</feature>
<dbReference type="Pfam" id="PF18501">
    <property type="entry name" value="REC1"/>
    <property type="match status" value="1"/>
</dbReference>
<feature type="active site" description="For pre-crRNA processing" evidence="1">
    <location>
        <position position="852"/>
    </location>
</feature>
<gene>
    <name evidence="10" type="ORF">DYE49_05895</name>
    <name evidence="9" type="ORF">HNP77_000635</name>
</gene>
<evidence type="ECO:0000313" key="11">
    <source>
        <dbReference type="Proteomes" id="UP000578697"/>
    </source>
</evidence>
<dbReference type="RefSeq" id="WP_184651713.1">
    <property type="nucleotide sequence ID" value="NZ_JACHFR010000001.1"/>
</dbReference>
<dbReference type="Pfam" id="PF22222">
    <property type="entry name" value="Cpf1_PI-like"/>
    <property type="match status" value="1"/>
</dbReference>
<feature type="domain" description="Cas12a nuclease" evidence="5">
    <location>
        <begin position="1132"/>
        <end position="1304"/>
    </location>
</feature>
<feature type="site" description="Binds DNA in crRNA-target DNA heteroduplex" evidence="3">
    <location>
        <position position="306"/>
    </location>
</feature>
<evidence type="ECO:0000259" key="6">
    <source>
        <dbReference type="Pfam" id="PF18516"/>
    </source>
</evidence>
<feature type="site" description="Binds Target strand DNA; via amide nitrogen" evidence="3">
    <location>
        <position position="835"/>
    </location>
</feature>
<evidence type="ECO:0000259" key="8">
    <source>
        <dbReference type="Pfam" id="PF22222"/>
    </source>
</evidence>
<dbReference type="EMBL" id="CP031517">
    <property type="protein sequence ID" value="QOS40006.1"/>
    <property type="molecule type" value="Genomic_DNA"/>
</dbReference>
<feature type="site" description="Binds crRNA" evidence="3">
    <location>
        <position position="842"/>
    </location>
</feature>
<evidence type="ECO:0000256" key="2">
    <source>
        <dbReference type="PIRSR" id="PIRSR627620-2"/>
    </source>
</evidence>
<feature type="domain" description="Cas12a RuvC nuclease" evidence="6">
    <location>
        <begin position="938"/>
        <end position="1365"/>
    </location>
</feature>
<dbReference type="NCBIfam" id="TIGR04330">
    <property type="entry name" value="cas_Cpf1"/>
    <property type="match status" value="1"/>
</dbReference>
<feature type="active site" description="For DNase activity of RuvC domain" evidence="1">
    <location>
        <position position="1053"/>
    </location>
</feature>
<feature type="site" description="Binds DNA in crRNA-target DNA heteroduplex" evidence="3">
    <location>
        <position position="292"/>
    </location>
</feature>
<dbReference type="InterPro" id="IPR040787">
    <property type="entry name" value="Cas12a_REC1"/>
</dbReference>
<evidence type="ECO:0000313" key="12">
    <source>
        <dbReference type="Proteomes" id="UP000593591"/>
    </source>
</evidence>
<feature type="site" description="Binds DNA protospacer adjacent motif (PAM)" evidence="3">
    <location>
        <position position="587"/>
    </location>
</feature>
<proteinExistence type="predicted"/>
<feature type="region of interest" description="Binds crRNA alone and in crRNA-target DNA heteroduplex" evidence="2">
    <location>
        <begin position="48"/>
        <end position="52"/>
    </location>
</feature>
<keyword evidence="11" id="KW-1185">Reference proteome</keyword>
<feature type="region of interest" description="Binds crRNA in crRNA-target DNA heteroduplex" evidence="2">
    <location>
        <begin position="520"/>
        <end position="523"/>
    </location>
</feature>
<dbReference type="EMBL" id="JACHFR010000001">
    <property type="protein sequence ID" value="MBB5218291.1"/>
    <property type="molecule type" value="Genomic_DNA"/>
</dbReference>
<reference evidence="10 12" key="1">
    <citation type="submission" date="2018-08" db="EMBL/GenBank/DDBJ databases">
        <title>The first complete genome of Treponema rectale (CHPAT), a commensal spirochete of the bovine rectum.</title>
        <authorList>
            <person name="Staton G.J."/>
            <person name="Clegg S.R."/>
            <person name="Carter S.D."/>
            <person name="Radford A.D."/>
            <person name="Darby A."/>
            <person name="Hall N."/>
            <person name="Birtles R.J."/>
            <person name="Evans N.J."/>
        </authorList>
    </citation>
    <scope>NUCLEOTIDE SEQUENCE [LARGE SCALE GENOMIC DNA]</scope>
    <source>
        <strain evidence="10 12">CHPA</strain>
    </source>
</reference>
<organism evidence="9 11">
    <name type="scientific">Treponema rectale</name>
    <dbReference type="NCBI Taxonomy" id="744512"/>
    <lineage>
        <taxon>Bacteria</taxon>
        <taxon>Pseudomonadati</taxon>
        <taxon>Spirochaetota</taxon>
        <taxon>Spirochaetia</taxon>
        <taxon>Spirochaetales</taxon>
        <taxon>Treponemataceae</taxon>
        <taxon>Treponema</taxon>
    </lineage>
</organism>
<feature type="site" description="Binds DNA in crRNA-target DNA heteroduplex" evidence="3">
    <location>
        <position position="563"/>
    </location>
</feature>
<sequence length="1369" mass="159439">MEKTMDDFTNLYSLSKTLRFELKPIAETKENIEKGKFLESDKKKAADYKAVKKIIDNYHKYFIDDVLKNASFTWTKLEEAIKEYNKNRNDDSVVENEQKKLREEILKLFTSDKRYKALTAATPKDLFDTILPEWFGENSNPDLNKTALKTFQKFTSYFTGFQENRKNVYSAEPIPTAVPYRIVNDNFPKFLQNISIFKTIQEKCPQVIDDVEKELSSYLGKEKLADIFTLESFNKYLGQGGKENQRGIDFYNQIIGGIAEKEGEQNLRGINQFLNLYWQQNPEFAKENRRIKMVPLYKQILSDRSSLSFKIESIENDEELKIALLECADKLEGKNEEKKSVFEDTCDLFESLKNQNLQEIYINRKDIKTVSRILTGDWSWLQTRMNVYAEEKFTTKAEKARWQKSLDDEGENKSKGFYSLAELNKVLEYSSENVTETDIRITDYFEHRCRYYIEKESERFVQGSELIALSIKEMCDDIQTKRKGMDRVLENLSDEKLLKEKTEDIAVIKNYLVAVQNLLHRIKPLKVNGVGDSSFYAIYDSIYSALSEVISVYNKTRNYITKKAASPEKYKLNFDNPTLADGWDLNKEQANTSVLLRKDGMYYLGIMNPKNKPKFAEKYEVADGQSCYEKMIYKQFDATKQIPKCSTQKKEVQKYFLSGATEPYILNDKKSFKSELIITKDIWFMNNHVWNGEKFVPKRDNETRPKKFQIGYFKQTGDFDGYKNALSKWISFCKEFLQSYISSTVYDYNFKKSDEYEGLDDFYNYLNATCYKLTFINIPESEIEKMVSEGKLYLFQIYNKDFAPGANGRPNMHTLYWKNLFSDENLKNVCLKLNGEAELFYRPAGIKDPVVHKEGSYLVNRTTEDGESIPEKIYLEIYKNANGKLDSLSDEAKSYKENHKIVIKKASHEIIKDRHYTEAKFLFHVPITINFKASGNSFSINENVRRFLKNNPDVNIIGLDRGERHLIYLSLINQKGEILKQFTFNEVERDKNGQTVKVNYHEKLDQREKERDSARKSWQTVGKIAELKEGYLSAVIHQLTKLMVEYNAIVVMEDLNFGFKRGRFHVEKQVYQKFEHMLIDKLNYLVFKDRGLNEPSGVLNGYQLTGQFESFQKLGKQSGMLFYVPAGYTSKIDPKTGFVSMMNFKDLTNVHKKRNFFSNFNDIHFDDATGSFVFTFDYKNYDGKAKEEMKQTKWSVYSRDKRIVYFPKVKSYEDIQPTEKLKALFETAGIDYKSGNPILDSIMTIGADLKEGAKPSKEIAEFWDGLLYNFKLILQMRNSNARTGEDYIISPVMADTGTFFDSREELKKGEDAKLPLDADANGAYHIALKGLELINKINLTDENELKKMKISISNADWFQFAQEKNYAKG</sequence>
<feature type="region of interest" description="Binds crRNA alone and in crRNA-target DNA heteroduplex" evidence="2">
    <location>
        <begin position="161"/>
        <end position="165"/>
    </location>
</feature>
<evidence type="ECO:0000259" key="7">
    <source>
        <dbReference type="Pfam" id="PF21918"/>
    </source>
</evidence>
<evidence type="ECO:0000256" key="1">
    <source>
        <dbReference type="PIRSR" id="PIRSR627620-1"/>
    </source>
</evidence>
<evidence type="ECO:0000313" key="10">
    <source>
        <dbReference type="EMBL" id="QOS40006.1"/>
    </source>
</evidence>
<feature type="site" description="Binds Target strand DNA" evidence="3">
    <location>
        <position position="650"/>
    </location>
</feature>
<dbReference type="InterPro" id="IPR040852">
    <property type="entry name" value="RuvC_1"/>
</dbReference>
<feature type="site" description="Binds PAM" evidence="3">
    <location>
        <position position="644"/>
    </location>
</feature>
<dbReference type="InterPro" id="IPR053993">
    <property type="entry name" value="Cas12a_PI"/>
</dbReference>
<feature type="domain" description="Cas12a REC2" evidence="7">
    <location>
        <begin position="316"/>
        <end position="561"/>
    </location>
</feature>
<feature type="site" description="Binds crRNA alone and in crRNA-target DNA heteroduplex" evidence="3">
    <location>
        <position position="17"/>
    </location>
</feature>
<feature type="active site" description="For DNase activity of RuvC domain" evidence="1">
    <location>
        <position position="1319"/>
    </location>
</feature>
<feature type="active site" description="For pre-crRNA processing" evidence="1">
    <location>
        <position position="912"/>
    </location>
</feature>
<dbReference type="InterPro" id="IPR054116">
    <property type="entry name" value="Cas12a_REC2"/>
</dbReference>
<dbReference type="Proteomes" id="UP000578697">
    <property type="component" value="Unassembled WGS sequence"/>
</dbReference>
<feature type="domain" description="Cas12a PI" evidence="8">
    <location>
        <begin position="707"/>
        <end position="771"/>
    </location>
</feature>
<dbReference type="Proteomes" id="UP000593591">
    <property type="component" value="Chromosome"/>
</dbReference>
<name>A0A840SFS7_9SPIR</name>
<dbReference type="Pfam" id="PF18516">
    <property type="entry name" value="RuvC_1"/>
    <property type="match status" value="1"/>
</dbReference>
<dbReference type="KEGG" id="trc:DYE49_05895"/>
<dbReference type="Pfam" id="PF21918">
    <property type="entry name" value="cas_Cpf1_2nd"/>
    <property type="match status" value="1"/>
</dbReference>
<feature type="site" description="Binds Target strand DNA" evidence="3">
    <location>
        <position position="640"/>
    </location>
</feature>
<accession>A0A840SFS7</accession>
<evidence type="ECO:0000259" key="4">
    <source>
        <dbReference type="Pfam" id="PF18501"/>
    </source>
</evidence>